<keyword evidence="8" id="KW-1185">Reference proteome</keyword>
<dbReference type="Pfam" id="PF00126">
    <property type="entry name" value="HTH_1"/>
    <property type="match status" value="1"/>
</dbReference>
<evidence type="ECO:0000313" key="8">
    <source>
        <dbReference type="Proteomes" id="UP001165092"/>
    </source>
</evidence>
<keyword evidence="2" id="KW-0805">Transcription regulation</keyword>
<evidence type="ECO:0000256" key="4">
    <source>
        <dbReference type="ARBA" id="ARBA00023163"/>
    </source>
</evidence>
<comment type="similarity">
    <text evidence="1">Belongs to the LysR transcriptional regulatory family.</text>
</comment>
<dbReference type="InterPro" id="IPR005119">
    <property type="entry name" value="LysR_subst-bd"/>
</dbReference>
<dbReference type="AlphaFoldDB" id="A0A9W6P8Z8"/>
<evidence type="ECO:0000259" key="6">
    <source>
        <dbReference type="PROSITE" id="PS50931"/>
    </source>
</evidence>
<feature type="domain" description="HTH lysR-type" evidence="6">
    <location>
        <begin position="2"/>
        <end position="59"/>
    </location>
</feature>
<gene>
    <name evidence="7" type="ORF">Nans01_35430</name>
</gene>
<dbReference type="Proteomes" id="UP001165092">
    <property type="component" value="Unassembled WGS sequence"/>
</dbReference>
<dbReference type="Gene3D" id="1.10.10.10">
    <property type="entry name" value="Winged helix-like DNA-binding domain superfamily/Winged helix DNA-binding domain"/>
    <property type="match status" value="1"/>
</dbReference>
<dbReference type="GO" id="GO:0003677">
    <property type="term" value="F:DNA binding"/>
    <property type="evidence" value="ECO:0007669"/>
    <property type="project" value="UniProtKB-KW"/>
</dbReference>
<dbReference type="PROSITE" id="PS50931">
    <property type="entry name" value="HTH_LYSR"/>
    <property type="match status" value="1"/>
</dbReference>
<dbReference type="Gene3D" id="3.40.190.10">
    <property type="entry name" value="Periplasmic binding protein-like II"/>
    <property type="match status" value="2"/>
</dbReference>
<evidence type="ECO:0000256" key="5">
    <source>
        <dbReference type="SAM" id="MobiDB-lite"/>
    </source>
</evidence>
<dbReference type="FunFam" id="1.10.10.10:FF:000001">
    <property type="entry name" value="LysR family transcriptional regulator"/>
    <property type="match status" value="1"/>
</dbReference>
<evidence type="ECO:0000256" key="2">
    <source>
        <dbReference type="ARBA" id="ARBA00023015"/>
    </source>
</evidence>
<dbReference type="InterPro" id="IPR000847">
    <property type="entry name" value="LysR_HTH_N"/>
</dbReference>
<keyword evidence="4" id="KW-0804">Transcription</keyword>
<dbReference type="SUPFAM" id="SSF46785">
    <property type="entry name" value="Winged helix' DNA-binding domain"/>
    <property type="match status" value="1"/>
</dbReference>
<dbReference type="PANTHER" id="PTHR30346:SF29">
    <property type="entry name" value="LYSR SUBSTRATE-BINDING"/>
    <property type="match status" value="1"/>
</dbReference>
<dbReference type="SUPFAM" id="SSF53850">
    <property type="entry name" value="Periplasmic binding protein-like II"/>
    <property type="match status" value="1"/>
</dbReference>
<comment type="caution">
    <text evidence="7">The sequence shown here is derived from an EMBL/GenBank/DDBJ whole genome shotgun (WGS) entry which is preliminary data.</text>
</comment>
<dbReference type="InterPro" id="IPR036388">
    <property type="entry name" value="WH-like_DNA-bd_sf"/>
</dbReference>
<evidence type="ECO:0000256" key="3">
    <source>
        <dbReference type="ARBA" id="ARBA00023125"/>
    </source>
</evidence>
<dbReference type="Pfam" id="PF03466">
    <property type="entry name" value="LysR_substrate"/>
    <property type="match status" value="1"/>
</dbReference>
<dbReference type="GO" id="GO:0032993">
    <property type="term" value="C:protein-DNA complex"/>
    <property type="evidence" value="ECO:0007669"/>
    <property type="project" value="TreeGrafter"/>
</dbReference>
<evidence type="ECO:0000256" key="1">
    <source>
        <dbReference type="ARBA" id="ARBA00009437"/>
    </source>
</evidence>
<dbReference type="InterPro" id="IPR036390">
    <property type="entry name" value="WH_DNA-bd_sf"/>
</dbReference>
<accession>A0A9W6P8Z8</accession>
<dbReference type="CDD" id="cd08423">
    <property type="entry name" value="PBP2_LTTR_like_6"/>
    <property type="match status" value="1"/>
</dbReference>
<dbReference type="GO" id="GO:0003700">
    <property type="term" value="F:DNA-binding transcription factor activity"/>
    <property type="evidence" value="ECO:0007669"/>
    <property type="project" value="InterPro"/>
</dbReference>
<evidence type="ECO:0000313" key="7">
    <source>
        <dbReference type="EMBL" id="GLU49192.1"/>
    </source>
</evidence>
<sequence>MLDLDRLRALNAVAEYGSVSAAAEILGITTSAVSQQIAKLERETSSRLLERNGRGVRLTDAAQLLVGHAERILSMVAEAEADLEAQRGSVVGTIKIAAFATASRGIMPTMLTGIAHIHPQLTVELHECDPKTALPQVLRGDFDVAVVQDWKNSPLPFPDGLQKLHLLDDPAEVALPAGHSLAGREWLAVTDLAQEKWVGAPPGDICHAWLSHTLRHGGVEPKIAHFSSEYPTQLALVATGLGVAVLPRLGRDLLPPGVVTVPVKPRLVRHVYVVWRTEAGRRPAVQATVAALRAAVDTVEGSRPEFTPARSFQPSGTTRAGAASGRETVPPR</sequence>
<protein>
    <submittedName>
        <fullName evidence="7">LysR family transcriptional regulator</fullName>
    </submittedName>
</protein>
<proteinExistence type="inferred from homology"/>
<name>A0A9W6P8Z8_9ACTN</name>
<keyword evidence="3" id="KW-0238">DNA-binding</keyword>
<reference evidence="7" key="1">
    <citation type="submission" date="2023-02" db="EMBL/GenBank/DDBJ databases">
        <title>Nocardiopsis ansamitocini NBRC 112285.</title>
        <authorList>
            <person name="Ichikawa N."/>
            <person name="Sato H."/>
            <person name="Tonouchi N."/>
        </authorList>
    </citation>
    <scope>NUCLEOTIDE SEQUENCE</scope>
    <source>
        <strain evidence="7">NBRC 112285</strain>
    </source>
</reference>
<dbReference type="PANTHER" id="PTHR30346">
    <property type="entry name" value="TRANSCRIPTIONAL DUAL REGULATOR HCAR-RELATED"/>
    <property type="match status" value="1"/>
</dbReference>
<dbReference type="RefSeq" id="WP_285760668.1">
    <property type="nucleotide sequence ID" value="NZ_BSQG01000006.1"/>
</dbReference>
<feature type="region of interest" description="Disordered" evidence="5">
    <location>
        <begin position="303"/>
        <end position="332"/>
    </location>
</feature>
<organism evidence="7 8">
    <name type="scientific">Nocardiopsis ansamitocini</name>
    <dbReference type="NCBI Taxonomy" id="1670832"/>
    <lineage>
        <taxon>Bacteria</taxon>
        <taxon>Bacillati</taxon>
        <taxon>Actinomycetota</taxon>
        <taxon>Actinomycetes</taxon>
        <taxon>Streptosporangiales</taxon>
        <taxon>Nocardiopsidaceae</taxon>
        <taxon>Nocardiopsis</taxon>
    </lineage>
</organism>
<dbReference type="EMBL" id="BSQG01000006">
    <property type="protein sequence ID" value="GLU49192.1"/>
    <property type="molecule type" value="Genomic_DNA"/>
</dbReference>